<protein>
    <submittedName>
        <fullName evidence="7">Thymus-specific serine protease-like</fullName>
    </submittedName>
</protein>
<dbReference type="PANTHER" id="PTHR11010:SF11">
    <property type="entry name" value="THYMUS-SPECIFIC SERINE PROTEASE"/>
    <property type="match status" value="1"/>
</dbReference>
<feature type="chain" id="PRO_5018748438" evidence="6">
    <location>
        <begin position="24"/>
        <end position="521"/>
    </location>
</feature>
<dbReference type="InterPro" id="IPR042269">
    <property type="entry name" value="Ser_carbopepase_S28_SKS"/>
</dbReference>
<dbReference type="Pfam" id="PF05577">
    <property type="entry name" value="Peptidase_S28"/>
    <property type="match status" value="1"/>
</dbReference>
<proteinExistence type="inferred from homology"/>
<dbReference type="InterPro" id="IPR008758">
    <property type="entry name" value="Peptidase_S28"/>
</dbReference>
<dbReference type="InterPro" id="IPR029058">
    <property type="entry name" value="AB_hydrolase_fold"/>
</dbReference>
<dbReference type="OrthoDB" id="1735038at2759"/>
<dbReference type="Ensembl" id="ENSKMAT00000006284.1">
    <property type="protein sequence ID" value="ENSKMAP00000006176.1"/>
    <property type="gene ID" value="ENSKMAG00000004701.1"/>
</dbReference>
<reference evidence="7" key="1">
    <citation type="submission" date="2025-08" db="UniProtKB">
        <authorList>
            <consortium name="Ensembl"/>
        </authorList>
    </citation>
    <scope>IDENTIFICATION</scope>
</reference>
<evidence type="ECO:0000256" key="6">
    <source>
        <dbReference type="SAM" id="SignalP"/>
    </source>
</evidence>
<dbReference type="PANTHER" id="PTHR11010">
    <property type="entry name" value="PROTEASE S28 PRO-X CARBOXYPEPTIDASE-RELATED"/>
    <property type="match status" value="1"/>
</dbReference>
<dbReference type="GO" id="GO:0006508">
    <property type="term" value="P:proteolysis"/>
    <property type="evidence" value="ECO:0007669"/>
    <property type="project" value="UniProtKB-KW"/>
</dbReference>
<evidence type="ECO:0000256" key="3">
    <source>
        <dbReference type="ARBA" id="ARBA00022729"/>
    </source>
</evidence>
<reference evidence="7" key="2">
    <citation type="submission" date="2025-09" db="UniProtKB">
        <authorList>
            <consortium name="Ensembl"/>
        </authorList>
    </citation>
    <scope>IDENTIFICATION</scope>
</reference>
<dbReference type="GO" id="GO:0005764">
    <property type="term" value="C:lysosome"/>
    <property type="evidence" value="ECO:0007669"/>
    <property type="project" value="TreeGrafter"/>
</dbReference>
<keyword evidence="5" id="KW-0325">Glycoprotein</keyword>
<organism evidence="7 8">
    <name type="scientific">Kryptolebias marmoratus</name>
    <name type="common">Mangrove killifish</name>
    <name type="synonym">Rivulus marmoratus</name>
    <dbReference type="NCBI Taxonomy" id="37003"/>
    <lineage>
        <taxon>Eukaryota</taxon>
        <taxon>Metazoa</taxon>
        <taxon>Chordata</taxon>
        <taxon>Craniata</taxon>
        <taxon>Vertebrata</taxon>
        <taxon>Euteleostomi</taxon>
        <taxon>Actinopterygii</taxon>
        <taxon>Neopterygii</taxon>
        <taxon>Teleostei</taxon>
        <taxon>Neoteleostei</taxon>
        <taxon>Acanthomorphata</taxon>
        <taxon>Ovalentaria</taxon>
        <taxon>Atherinomorphae</taxon>
        <taxon>Cyprinodontiformes</taxon>
        <taxon>Rivulidae</taxon>
        <taxon>Kryptolebias</taxon>
    </lineage>
</organism>
<dbReference type="GO" id="GO:0005768">
    <property type="term" value="C:endosome"/>
    <property type="evidence" value="ECO:0007669"/>
    <property type="project" value="TreeGrafter"/>
</dbReference>
<keyword evidence="4" id="KW-0378">Hydrolase</keyword>
<dbReference type="SUPFAM" id="SSF53474">
    <property type="entry name" value="alpha/beta-Hydrolases"/>
    <property type="match status" value="1"/>
</dbReference>
<sequence length="521" mass="58458">MRLKMLLLQSWCLVLLLLDDSAGRILQKIKERVRDFQLENNKKFLLTLEARGHQPLQHVREARIYQPLDHFNRQDMNTFPQRFFVNEAYWQRPDGPVFLFIGGEGPIYEFDVLTGHHVTMAKEHGALLLAVEHRFYGNSINLDGLKTENLADLSSQQALADLAGFHRYISQSFNLSGGNTWISFGGSYSGALSAWFRGKFPSLVYGAVASSAPVEAKLDFSAYTNVVGLSLMNEEVGGSEKCRAKVQEAFAAVEAALMSGNSSQLAKDFGCCQNPKNPDDQMELMQNLADIIMGTVQYNEEGVLMSISELCDVMTNSSGENEAEMGAYSHLVKLSKIYRSTTDEPCLDVSHEKTVKDLMDTSLHSGRRAERQWTYQTCTEFGFYQTCEATTCPFSGMLTLQTQTQLCAKVFGISQHSLPARITFTNSYYGGDDPRTRRVLYVNGGVDPWKELSVVRDRSEEGDEVRTVFIKDTAHCADMSSPRLTDRRSLRTARQEIEQHVASWLRTAALGKKKQASSFKT</sequence>
<dbReference type="OMA" id="WQYCSEW"/>
<dbReference type="RefSeq" id="XP_017295714.1">
    <property type="nucleotide sequence ID" value="XM_017440225.3"/>
</dbReference>
<dbReference type="AlphaFoldDB" id="A0A3Q2ZR39"/>
<dbReference type="GeneID" id="108250370"/>
<evidence type="ECO:0000256" key="1">
    <source>
        <dbReference type="ARBA" id="ARBA00011079"/>
    </source>
</evidence>
<comment type="similarity">
    <text evidence="1">Belongs to the peptidase S28 family.</text>
</comment>
<evidence type="ECO:0000256" key="4">
    <source>
        <dbReference type="ARBA" id="ARBA00022801"/>
    </source>
</evidence>
<keyword evidence="8" id="KW-1185">Reference proteome</keyword>
<accession>A0A3Q2ZR39</accession>
<keyword evidence="2" id="KW-0645">Protease</keyword>
<dbReference type="GeneTree" id="ENSGT00940000160281"/>
<dbReference type="Gene3D" id="3.40.50.1820">
    <property type="entry name" value="alpha/beta hydrolase"/>
    <property type="match status" value="1"/>
</dbReference>
<dbReference type="GO" id="GO:0070008">
    <property type="term" value="F:serine-type exopeptidase activity"/>
    <property type="evidence" value="ECO:0007669"/>
    <property type="project" value="InterPro"/>
</dbReference>
<evidence type="ECO:0000256" key="5">
    <source>
        <dbReference type="ARBA" id="ARBA00023180"/>
    </source>
</evidence>
<evidence type="ECO:0000313" key="7">
    <source>
        <dbReference type="Ensembl" id="ENSKMAP00000006176.1"/>
    </source>
</evidence>
<dbReference type="Proteomes" id="UP000264800">
    <property type="component" value="Unplaced"/>
</dbReference>
<keyword evidence="3 6" id="KW-0732">Signal</keyword>
<feature type="signal peptide" evidence="6">
    <location>
        <begin position="1"/>
        <end position="23"/>
    </location>
</feature>
<name>A0A3Q2ZR39_KRYMA</name>
<evidence type="ECO:0000313" key="8">
    <source>
        <dbReference type="Proteomes" id="UP000264800"/>
    </source>
</evidence>
<dbReference type="GO" id="GO:0008239">
    <property type="term" value="F:dipeptidyl-peptidase activity"/>
    <property type="evidence" value="ECO:0007669"/>
    <property type="project" value="TreeGrafter"/>
</dbReference>
<dbReference type="Gene3D" id="1.20.120.980">
    <property type="entry name" value="Serine carboxypeptidase S28, SKS domain"/>
    <property type="match status" value="1"/>
</dbReference>
<evidence type="ECO:0000256" key="2">
    <source>
        <dbReference type="ARBA" id="ARBA00022670"/>
    </source>
</evidence>
<dbReference type="KEGG" id="kmr:108250370"/>